<feature type="binding site" evidence="10">
    <location>
        <position position="87"/>
    </location>
    <ligand>
        <name>Mg(2+)</name>
        <dbReference type="ChEBI" id="CHEBI:18420"/>
    </ligand>
</feature>
<dbReference type="GO" id="GO:0004789">
    <property type="term" value="F:thiamine-phosphate diphosphorylase activity"/>
    <property type="evidence" value="ECO:0007669"/>
    <property type="project" value="UniProtKB-UniRule"/>
</dbReference>
<dbReference type="GO" id="GO:0005737">
    <property type="term" value="C:cytoplasm"/>
    <property type="evidence" value="ECO:0007669"/>
    <property type="project" value="TreeGrafter"/>
</dbReference>
<dbReference type="GO" id="GO:0009229">
    <property type="term" value="P:thiamine diphosphate biosynthetic process"/>
    <property type="evidence" value="ECO:0007669"/>
    <property type="project" value="UniProtKB-UniRule"/>
</dbReference>
<evidence type="ECO:0000256" key="11">
    <source>
        <dbReference type="RuleBase" id="RU003826"/>
    </source>
</evidence>
<feature type="binding site" evidence="10">
    <location>
        <position position="154"/>
    </location>
    <ligand>
        <name>4-amino-2-methyl-5-(diphosphooxymethyl)pyrimidine</name>
        <dbReference type="ChEBI" id="CHEBI:57841"/>
    </ligand>
</feature>
<evidence type="ECO:0000256" key="9">
    <source>
        <dbReference type="ARBA" id="ARBA00047883"/>
    </source>
</evidence>
<feature type="binding site" evidence="10">
    <location>
        <position position="105"/>
    </location>
    <ligand>
        <name>Mg(2+)</name>
        <dbReference type="ChEBI" id="CHEBI:18420"/>
    </ligand>
</feature>
<dbReference type="PANTHER" id="PTHR20857:SF23">
    <property type="entry name" value="THIAMINE BIOSYNTHETIC BIFUNCTIONAL ENZYME"/>
    <property type="match status" value="1"/>
</dbReference>
<evidence type="ECO:0000256" key="7">
    <source>
        <dbReference type="ARBA" id="ARBA00047334"/>
    </source>
</evidence>
<evidence type="ECO:0000313" key="15">
    <source>
        <dbReference type="Proteomes" id="UP000092596"/>
    </source>
</evidence>
<protein>
    <recommendedName>
        <fullName evidence="10">Thiamine-phosphate synthase</fullName>
        <shortName evidence="10">TP synthase</shortName>
        <shortName evidence="10">TPS</shortName>
        <ecNumber evidence="10">2.5.1.3</ecNumber>
    </recommendedName>
    <alternativeName>
        <fullName evidence="10">Thiamine-phosphate pyrophosphorylase</fullName>
        <shortName evidence="10">TMP pyrophosphorylase</shortName>
        <shortName evidence="10">TMP-PPase</shortName>
    </alternativeName>
</protein>
<evidence type="ECO:0000256" key="10">
    <source>
        <dbReference type="HAMAP-Rule" id="MF_00097"/>
    </source>
</evidence>
<evidence type="ECO:0000256" key="8">
    <source>
        <dbReference type="ARBA" id="ARBA00047851"/>
    </source>
</evidence>
<dbReference type="InterPro" id="IPR036206">
    <property type="entry name" value="ThiamineP_synth_sf"/>
</dbReference>
<keyword evidence="6 10" id="KW-0784">Thiamine biosynthesis</keyword>
<evidence type="ECO:0000259" key="13">
    <source>
        <dbReference type="Pfam" id="PF02581"/>
    </source>
</evidence>
<dbReference type="UniPathway" id="UPA00060">
    <property type="reaction ID" value="UER00141"/>
</dbReference>
<comment type="function">
    <text evidence="1 10">Condenses 4-methyl-5-(beta-hydroxyethyl)thiazole monophosphate (THZ-P) and 2-methyl-4-amino-5-hydroxymethyl pyrimidine pyrophosphate (HMP-PP) to form thiamine monophosphate (TMP).</text>
</comment>
<dbReference type="EC" id="2.5.1.3" evidence="10"/>
<dbReference type="AlphaFoldDB" id="A0A1B0ZFZ1"/>
<dbReference type="InterPro" id="IPR034291">
    <property type="entry name" value="TMP_synthase"/>
</dbReference>
<organism evidence="14 15">
    <name type="scientific">Dermabacter vaginalis</name>
    <dbReference type="NCBI Taxonomy" id="1630135"/>
    <lineage>
        <taxon>Bacteria</taxon>
        <taxon>Bacillati</taxon>
        <taxon>Actinomycetota</taxon>
        <taxon>Actinomycetes</taxon>
        <taxon>Micrococcales</taxon>
        <taxon>Dermabacteraceae</taxon>
        <taxon>Dermabacter</taxon>
    </lineage>
</organism>
<feature type="binding site" evidence="10">
    <location>
        <position position="185"/>
    </location>
    <ligand>
        <name>2-[(2R,5Z)-2-carboxy-4-methylthiazol-5(2H)-ylidene]ethyl phosphate</name>
        <dbReference type="ChEBI" id="CHEBI:62899"/>
    </ligand>
</feature>
<dbReference type="HAMAP" id="MF_00097">
    <property type="entry name" value="TMP_synthase"/>
    <property type="match status" value="1"/>
</dbReference>
<dbReference type="Gene3D" id="3.20.20.70">
    <property type="entry name" value="Aldolase class I"/>
    <property type="match status" value="1"/>
</dbReference>
<evidence type="ECO:0000256" key="1">
    <source>
        <dbReference type="ARBA" id="ARBA00003814"/>
    </source>
</evidence>
<evidence type="ECO:0000313" key="14">
    <source>
        <dbReference type="EMBL" id="ANP26868.1"/>
    </source>
</evidence>
<dbReference type="KEGG" id="dva:DAD186_03090"/>
<dbReference type="SUPFAM" id="SSF51391">
    <property type="entry name" value="Thiamin phosphate synthase"/>
    <property type="match status" value="1"/>
</dbReference>
<keyword evidence="4 10" id="KW-0479">Metal-binding</keyword>
<feature type="binding site" evidence="10">
    <location>
        <begin position="48"/>
        <end position="52"/>
    </location>
    <ligand>
        <name>4-amino-2-methyl-5-(diphosphooxymethyl)pyrimidine</name>
        <dbReference type="ChEBI" id="CHEBI:57841"/>
    </ligand>
</feature>
<comment type="pathway">
    <text evidence="2 10 12">Cofactor biosynthesis; thiamine diphosphate biosynthesis; thiamine phosphate from 4-amino-2-methyl-5-diphosphomethylpyrimidine and 4-methyl-5-(2-phosphoethyl)-thiazole: step 1/1.</text>
</comment>
<proteinExistence type="inferred from homology"/>
<keyword evidence="5 10" id="KW-0460">Magnesium</keyword>
<name>A0A1B0ZFZ1_9MICO</name>
<evidence type="ECO:0000256" key="6">
    <source>
        <dbReference type="ARBA" id="ARBA00022977"/>
    </source>
</evidence>
<dbReference type="GO" id="GO:0009228">
    <property type="term" value="P:thiamine biosynthetic process"/>
    <property type="evidence" value="ECO:0007669"/>
    <property type="project" value="UniProtKB-KW"/>
</dbReference>
<accession>A0A1B0ZFZ1</accession>
<dbReference type="InterPro" id="IPR022998">
    <property type="entry name" value="ThiamineP_synth_TenI"/>
</dbReference>
<feature type="binding site" evidence="10">
    <location>
        <begin position="151"/>
        <end position="153"/>
    </location>
    <ligand>
        <name>2-[(2R,5Z)-2-carboxy-4-methylthiazol-5(2H)-ylidene]ethyl phosphate</name>
        <dbReference type="ChEBI" id="CHEBI:62899"/>
    </ligand>
</feature>
<comment type="catalytic activity">
    <reaction evidence="9 10 11">
        <text>2-[(2R,5Z)-2-carboxy-4-methylthiazol-5(2H)-ylidene]ethyl phosphate + 4-amino-2-methyl-5-(diphosphooxymethyl)pyrimidine + 2 H(+) = thiamine phosphate + CO2 + diphosphate</text>
        <dbReference type="Rhea" id="RHEA:47844"/>
        <dbReference type="ChEBI" id="CHEBI:15378"/>
        <dbReference type="ChEBI" id="CHEBI:16526"/>
        <dbReference type="ChEBI" id="CHEBI:33019"/>
        <dbReference type="ChEBI" id="CHEBI:37575"/>
        <dbReference type="ChEBI" id="CHEBI:57841"/>
        <dbReference type="ChEBI" id="CHEBI:62899"/>
        <dbReference type="EC" id="2.5.1.3"/>
    </reaction>
</comment>
<evidence type="ECO:0000256" key="5">
    <source>
        <dbReference type="ARBA" id="ARBA00022842"/>
    </source>
</evidence>
<feature type="binding site" evidence="10">
    <location>
        <position position="124"/>
    </location>
    <ligand>
        <name>4-amino-2-methyl-5-(diphosphooxymethyl)pyrimidine</name>
        <dbReference type="ChEBI" id="CHEBI:57841"/>
    </ligand>
</feature>
<dbReference type="NCBIfam" id="TIGR00693">
    <property type="entry name" value="thiE"/>
    <property type="match status" value="1"/>
</dbReference>
<comment type="catalytic activity">
    <reaction evidence="7 10 11">
        <text>4-methyl-5-(2-phosphooxyethyl)-thiazole + 4-amino-2-methyl-5-(diphosphooxymethyl)pyrimidine + H(+) = thiamine phosphate + diphosphate</text>
        <dbReference type="Rhea" id="RHEA:22328"/>
        <dbReference type="ChEBI" id="CHEBI:15378"/>
        <dbReference type="ChEBI" id="CHEBI:33019"/>
        <dbReference type="ChEBI" id="CHEBI:37575"/>
        <dbReference type="ChEBI" id="CHEBI:57841"/>
        <dbReference type="ChEBI" id="CHEBI:58296"/>
        <dbReference type="EC" id="2.5.1.3"/>
    </reaction>
</comment>
<feature type="binding site" evidence="10">
    <location>
        <position position="86"/>
    </location>
    <ligand>
        <name>4-amino-2-methyl-5-(diphosphooxymethyl)pyrimidine</name>
        <dbReference type="ChEBI" id="CHEBI:57841"/>
    </ligand>
</feature>
<sequence length="231" mass="23883">MSVSASRERAAKADWALYFVTDSAMAGGAEKVPAQVAEAIEGGAHVIQVRDKDLDDAAYLELARRVRDVAREVGEQHGRDIIVIANDRVEAARELGLDVHVGQGDMPASQVRGLLGAEAIIGVSVSNAEQLESVIAEGYADVVGIGPIWNTATKTDTDPAVGLEGLAALTARAHEAGIVAVAIGGISIRNAGEVAATGCDGICVVSAIAASDDPATSATFLRREFVMNQPL</sequence>
<dbReference type="InterPro" id="IPR013785">
    <property type="entry name" value="Aldolase_TIM"/>
</dbReference>
<dbReference type="CDD" id="cd00564">
    <property type="entry name" value="TMP_TenI"/>
    <property type="match status" value="1"/>
</dbReference>
<dbReference type="Proteomes" id="UP000092596">
    <property type="component" value="Chromosome"/>
</dbReference>
<gene>
    <name evidence="10" type="primary">thiE</name>
    <name evidence="14" type="ORF">DAD186_03090</name>
</gene>
<reference evidence="14 15" key="1">
    <citation type="submission" date="2015-06" db="EMBL/GenBank/DDBJ databases">
        <title>Investigation of pathophysiology for high-risk pregnancy and development of treatment modality based on it.</title>
        <authorList>
            <person name="Kim B.-C."/>
            <person name="Lim S."/>
        </authorList>
    </citation>
    <scope>NUCLEOTIDE SEQUENCE [LARGE SCALE GENOMIC DNA]</scope>
    <source>
        <strain evidence="14 15">AD1-86</strain>
    </source>
</reference>
<evidence type="ECO:0000256" key="4">
    <source>
        <dbReference type="ARBA" id="ARBA00022723"/>
    </source>
</evidence>
<dbReference type="Pfam" id="PF02581">
    <property type="entry name" value="TMP-TENI"/>
    <property type="match status" value="1"/>
</dbReference>
<dbReference type="EMBL" id="CP012117">
    <property type="protein sequence ID" value="ANP26868.1"/>
    <property type="molecule type" value="Genomic_DNA"/>
</dbReference>
<dbReference type="GO" id="GO:0000287">
    <property type="term" value="F:magnesium ion binding"/>
    <property type="evidence" value="ECO:0007669"/>
    <property type="project" value="UniProtKB-UniRule"/>
</dbReference>
<dbReference type="RefSeq" id="WP_065247216.1">
    <property type="nucleotide sequence ID" value="NZ_CP012117.1"/>
</dbReference>
<comment type="catalytic activity">
    <reaction evidence="8 10 11">
        <text>2-(2-carboxy-4-methylthiazol-5-yl)ethyl phosphate + 4-amino-2-methyl-5-(diphosphooxymethyl)pyrimidine + 2 H(+) = thiamine phosphate + CO2 + diphosphate</text>
        <dbReference type="Rhea" id="RHEA:47848"/>
        <dbReference type="ChEBI" id="CHEBI:15378"/>
        <dbReference type="ChEBI" id="CHEBI:16526"/>
        <dbReference type="ChEBI" id="CHEBI:33019"/>
        <dbReference type="ChEBI" id="CHEBI:37575"/>
        <dbReference type="ChEBI" id="CHEBI:57841"/>
        <dbReference type="ChEBI" id="CHEBI:62890"/>
        <dbReference type="EC" id="2.5.1.3"/>
    </reaction>
</comment>
<dbReference type="PANTHER" id="PTHR20857">
    <property type="entry name" value="THIAMINE-PHOSPHATE PYROPHOSPHORYLASE"/>
    <property type="match status" value="1"/>
</dbReference>
<keyword evidence="3 10" id="KW-0808">Transferase</keyword>
<dbReference type="STRING" id="1630135.DAD186_03090"/>
<feature type="binding site" evidence="10">
    <location>
        <begin position="205"/>
        <end position="206"/>
    </location>
    <ligand>
        <name>2-[(2R,5Z)-2-carboxy-4-methylthiazol-5(2H)-ylidene]ethyl phosphate</name>
        <dbReference type="ChEBI" id="CHEBI:62899"/>
    </ligand>
</feature>
<comment type="cofactor">
    <cofactor evidence="10">
        <name>Mg(2+)</name>
        <dbReference type="ChEBI" id="CHEBI:18420"/>
    </cofactor>
    <text evidence="10">Binds 1 Mg(2+) ion per subunit.</text>
</comment>
<evidence type="ECO:0000256" key="12">
    <source>
        <dbReference type="RuleBase" id="RU004253"/>
    </source>
</evidence>
<feature type="domain" description="Thiamine phosphate synthase/TenI" evidence="13">
    <location>
        <begin position="17"/>
        <end position="208"/>
    </location>
</feature>
<evidence type="ECO:0000256" key="2">
    <source>
        <dbReference type="ARBA" id="ARBA00005165"/>
    </source>
</evidence>
<evidence type="ECO:0000256" key="3">
    <source>
        <dbReference type="ARBA" id="ARBA00022679"/>
    </source>
</evidence>
<comment type="similarity">
    <text evidence="10 11">Belongs to the thiamine-phosphate synthase family.</text>
</comment>